<evidence type="ECO:0000313" key="2">
    <source>
        <dbReference type="EMBL" id="MQN85154.1"/>
    </source>
</evidence>
<organism evidence="2 3">
    <name type="scientific">Segatella copri</name>
    <dbReference type="NCBI Taxonomy" id="165179"/>
    <lineage>
        <taxon>Bacteria</taxon>
        <taxon>Pseudomonadati</taxon>
        <taxon>Bacteroidota</taxon>
        <taxon>Bacteroidia</taxon>
        <taxon>Bacteroidales</taxon>
        <taxon>Prevotellaceae</taxon>
        <taxon>Segatella</taxon>
    </lineage>
</organism>
<evidence type="ECO:0000313" key="3">
    <source>
        <dbReference type="Proteomes" id="UP000421408"/>
    </source>
</evidence>
<comment type="caution">
    <text evidence="2">The sequence shown here is derived from an EMBL/GenBank/DDBJ whole genome shotgun (WGS) entry which is preliminary data.</text>
</comment>
<evidence type="ECO:0000313" key="1">
    <source>
        <dbReference type="EMBL" id="MQN76735.1"/>
    </source>
</evidence>
<proteinExistence type="predicted"/>
<dbReference type="EMBL" id="VZCC01000106">
    <property type="protein sequence ID" value="MQN85154.1"/>
    <property type="molecule type" value="Genomic_DNA"/>
</dbReference>
<dbReference type="Proteomes" id="UP000423156">
    <property type="component" value="Unassembled WGS sequence"/>
</dbReference>
<dbReference type="EMBL" id="VZBZ01000014">
    <property type="protein sequence ID" value="MQN76735.1"/>
    <property type="molecule type" value="Genomic_DNA"/>
</dbReference>
<accession>A0AA90ZQ57</accession>
<reference evidence="3" key="1">
    <citation type="submission" date="2019-09" db="EMBL/GenBank/DDBJ databases">
        <title>Distinct polysaccharide growth profiles of human intestinal Prevotella copri isolates.</title>
        <authorList>
            <person name="Fehlner-Peach H."/>
            <person name="Magnabosco C."/>
            <person name="Raghavan V."/>
            <person name="Scher J.U."/>
            <person name="Tett A."/>
            <person name="Cox L.M."/>
            <person name="Gottsegen C."/>
            <person name="Watters A."/>
            <person name="Wiltshire- Gordon J.D."/>
            <person name="Segata N."/>
            <person name="Bonneau R."/>
            <person name="Littman D.R."/>
        </authorList>
    </citation>
    <scope>NUCLEOTIDE SEQUENCE [LARGE SCALE GENOMIC DNA]</scope>
    <source>
        <strain evidence="1">BU41712</strain>
        <strain evidence="3">iAA108</strain>
    </source>
</reference>
<protein>
    <submittedName>
        <fullName evidence="2">Uncharacterized protein</fullName>
    </submittedName>
</protein>
<dbReference type="RefSeq" id="WP_153091810.1">
    <property type="nucleotide sequence ID" value="NZ_VZBZ01000014.1"/>
</dbReference>
<name>A0AA90ZQ57_9BACT</name>
<gene>
    <name evidence="1" type="ORF">F7D71_02395</name>
    <name evidence="2" type="ORF">F7D74_14475</name>
</gene>
<sequence>MKVYLIYKDDAWHTKGSGELLRVADSLQKCYATAEANGASEEQLRDLRNIGQSQCSGKSYEFNIETWEVT</sequence>
<evidence type="ECO:0000313" key="4">
    <source>
        <dbReference type="Proteomes" id="UP000423156"/>
    </source>
</evidence>
<dbReference type="AlphaFoldDB" id="A0AA90ZQ57"/>
<dbReference type="Proteomes" id="UP000421408">
    <property type="component" value="Unassembled WGS sequence"/>
</dbReference>
<reference evidence="2" key="2">
    <citation type="submission" date="2022-12" db="EMBL/GenBank/DDBJ databases">
        <title>Distinct polysaccharide growth profiles of human intestinal Prevotella copri isolates.</title>
        <authorList>
            <person name="Fehlner-Peach H."/>
            <person name="Magnabosco C."/>
            <person name="Raghavan V."/>
            <person name="Scher J.U."/>
            <person name="Tett A."/>
            <person name="Cox L.M."/>
            <person name="Gottsegen C."/>
            <person name="Watters A."/>
            <person name="Wiltshire- Gordon J.D."/>
            <person name="Segata N."/>
            <person name="Bonneau R."/>
            <person name="Littman D.R."/>
        </authorList>
    </citation>
    <scope>NUCLEOTIDE SEQUENCE</scope>
    <source>
        <strain evidence="4">BU41712</strain>
        <strain evidence="2">IAA108</strain>
    </source>
</reference>